<sequence length="138" mass="15795">MSVHAGVWLDHRKAIVIRLTDSHPRVTIVESQARRPSKSSGGQRQKEPFGHQDVVAEDHRDRRYQQALNRYFEDISNHLAGAEALLLFGPGEAKKNYHHFLQDHPQYPFTVRDVQAASAMSPSEASTHVQHYFHKVPH</sequence>
<dbReference type="Proteomes" id="UP000313645">
    <property type="component" value="Unassembled WGS sequence"/>
</dbReference>
<dbReference type="EMBL" id="SJDL01000001">
    <property type="protein sequence ID" value="TBW59512.1"/>
    <property type="molecule type" value="Genomic_DNA"/>
</dbReference>
<evidence type="ECO:0000313" key="3">
    <source>
        <dbReference type="Proteomes" id="UP000313645"/>
    </source>
</evidence>
<dbReference type="RefSeq" id="WP_131478028.1">
    <property type="nucleotide sequence ID" value="NZ_SJDL01000001.1"/>
</dbReference>
<feature type="region of interest" description="Disordered" evidence="1">
    <location>
        <begin position="30"/>
        <end position="58"/>
    </location>
</feature>
<protein>
    <recommendedName>
        <fullName evidence="4">Host attachment protein</fullName>
    </recommendedName>
</protein>
<evidence type="ECO:0000313" key="2">
    <source>
        <dbReference type="EMBL" id="TBW59512.1"/>
    </source>
</evidence>
<dbReference type="SUPFAM" id="SSF53137">
    <property type="entry name" value="Translational machinery components"/>
    <property type="match status" value="1"/>
</dbReference>
<proteinExistence type="predicted"/>
<evidence type="ECO:0008006" key="4">
    <source>
        <dbReference type="Google" id="ProtNLM"/>
    </source>
</evidence>
<feature type="compositionally biased region" description="Basic and acidic residues" evidence="1">
    <location>
        <begin position="44"/>
        <end position="58"/>
    </location>
</feature>
<name>A0ABY1ZUN1_9GAMM</name>
<gene>
    <name evidence="2" type="ORF">EZI54_00730</name>
</gene>
<comment type="caution">
    <text evidence="2">The sequence shown here is derived from an EMBL/GenBank/DDBJ whole genome shotgun (WGS) entry which is preliminary data.</text>
</comment>
<evidence type="ECO:0000256" key="1">
    <source>
        <dbReference type="SAM" id="MobiDB-lite"/>
    </source>
</evidence>
<organism evidence="2 3">
    <name type="scientific">Marinobacter halodurans</name>
    <dbReference type="NCBI Taxonomy" id="2528979"/>
    <lineage>
        <taxon>Bacteria</taxon>
        <taxon>Pseudomonadati</taxon>
        <taxon>Pseudomonadota</taxon>
        <taxon>Gammaproteobacteria</taxon>
        <taxon>Pseudomonadales</taxon>
        <taxon>Marinobacteraceae</taxon>
        <taxon>Marinobacter</taxon>
    </lineage>
</organism>
<keyword evidence="3" id="KW-1185">Reference proteome</keyword>
<accession>A0ABY1ZUN1</accession>
<reference evidence="2 3" key="1">
    <citation type="submission" date="2019-02" db="EMBL/GenBank/DDBJ databases">
        <title>Marinobacter halodurans sp. nov., a marine bacterium isolated from sea tidal flat.</title>
        <authorList>
            <person name="Yoo Y."/>
            <person name="Lee D.W."/>
            <person name="Kim B.S."/>
            <person name="Kim J.-J."/>
        </authorList>
    </citation>
    <scope>NUCLEOTIDE SEQUENCE [LARGE SCALE GENOMIC DNA]</scope>
    <source>
        <strain evidence="2 3">YJ-S3-2</strain>
    </source>
</reference>